<feature type="region of interest" description="Disordered" evidence="2">
    <location>
        <begin position="752"/>
        <end position="793"/>
    </location>
</feature>
<organism evidence="3 4">
    <name type="scientific">Manihot esculenta</name>
    <name type="common">Cassava</name>
    <name type="synonym">Jatropha manihot</name>
    <dbReference type="NCBI Taxonomy" id="3983"/>
    <lineage>
        <taxon>Eukaryota</taxon>
        <taxon>Viridiplantae</taxon>
        <taxon>Streptophyta</taxon>
        <taxon>Embryophyta</taxon>
        <taxon>Tracheophyta</taxon>
        <taxon>Spermatophyta</taxon>
        <taxon>Magnoliopsida</taxon>
        <taxon>eudicotyledons</taxon>
        <taxon>Gunneridae</taxon>
        <taxon>Pentapetalae</taxon>
        <taxon>rosids</taxon>
        <taxon>fabids</taxon>
        <taxon>Malpighiales</taxon>
        <taxon>Euphorbiaceae</taxon>
        <taxon>Crotonoideae</taxon>
        <taxon>Manihoteae</taxon>
        <taxon>Manihot</taxon>
    </lineage>
</organism>
<feature type="compositionally biased region" description="Polar residues" evidence="2">
    <location>
        <begin position="908"/>
        <end position="918"/>
    </location>
</feature>
<evidence type="ECO:0008006" key="5">
    <source>
        <dbReference type="Google" id="ProtNLM"/>
    </source>
</evidence>
<feature type="coiled-coil region" evidence="1">
    <location>
        <begin position="804"/>
        <end position="831"/>
    </location>
</feature>
<sequence>MKSSTRLDSAIFQLTPTRTRCDLVIIANGKTEKIASGLVNPFLAHLKFARDQMAKGGYSIILEPGPGNDATWFTKGTVERFVRFVSTPEVLERVYTLESEILHIEEAIAIQSNNEIGLTMVEDHQAQPVEHIEGSRSLLDSNEEKAIVLYKPDAHPPEANGSTAQEGNSKVQLMKVLETRKTVLRKEQGMAFARAEAAGFDTDNMAPLISFAESFGASRFMDACLRILDLWKRKHETGQWVEIEAGEAKSSQPDFSSLSASGVVLSSAINKQWPETPDSNGKAGADSSTDEKPLMGQQPSPSKQEYFRGQFPHHIFPPWPIHSPTGALPVFQGYPMQGIPYYQNYPGNSPSFQLPYPLLEGTKLSAGQRNGQRRNSMDSWDGNDTETGEMDRESGRKSSRSSKRQSSKVVVRNINYITSKRQESSGSESQSASGSETDEEEGDLSVTTSSSKHKNSLRTSKTKGIHTNSVEKLDSSDMEGTIHGNETDGGHWQAFQSYLLKGADEAGDAVDKDMFVLIKEVRVKRRQNTAGHDPLVFDGRDVGDNQEGNMTDMQRISGKLVRMTKASNGESQMSRRIDQSCDGGSFMDSRTDIQSAEVDARKSRYRRSTNDDFIIRRQENQSGYGNSPTDPLAFNGFVHPNKDLDRSLSHNMDDDSYVVSLRPVSEDQVGTVGRDAIDMDSEFPSSQVENLPNRVGSQAKYEPDDLSLLPERGTEKGTVGYDPALDYYMKVCAENGTPLDKKNKVAAIGVRKGTKKVDKDQKSKLIPDTSDKKKTGGPIRKEKPSKFSHLDEAKARAERLRTFKAGFQKMKKEKEEEIKRLEALKLERQKRIAARGSSIPSQLLSHQTRKQLPRKLSPSSYKGSKFSDSEPGSVSHLQRFPIRTLSAGSADSLKGSKTKKLSTSSTSAGNRLSRSVSSLLEPKKVNGRVVSDTKASITRIKRLSEPKMSSSHHVSSVKTRNTEPVSKSNMSNGPEGKKISAVTNHERNKTSSPQELKIKTTKEHEVPADNSAVKEMAPKMKGSKSSTTSGGSELKRNSDIMSHHGVMGMTIQ</sequence>
<feature type="compositionally biased region" description="Basic and acidic residues" evidence="2">
    <location>
        <begin position="1033"/>
        <end position="1042"/>
    </location>
</feature>
<evidence type="ECO:0000313" key="4">
    <source>
        <dbReference type="Proteomes" id="UP000091857"/>
    </source>
</evidence>
<gene>
    <name evidence="3" type="ORF">MANES_15G042200v8</name>
</gene>
<protein>
    <recommendedName>
        <fullName evidence="5">COP1-interacting protein 7</fullName>
    </recommendedName>
</protein>
<feature type="region of interest" description="Disordered" evidence="2">
    <location>
        <begin position="833"/>
        <end position="1052"/>
    </location>
</feature>
<dbReference type="PANTHER" id="PTHR31008">
    <property type="entry name" value="COP1-INTERACTING PROTEIN-RELATED"/>
    <property type="match status" value="1"/>
</dbReference>
<feature type="compositionally biased region" description="Low complexity" evidence="2">
    <location>
        <begin position="1023"/>
        <end position="1032"/>
    </location>
</feature>
<feature type="compositionally biased region" description="Basic and acidic residues" evidence="2">
    <location>
        <begin position="755"/>
        <end position="793"/>
    </location>
</feature>
<dbReference type="Proteomes" id="UP000091857">
    <property type="component" value="Chromosome 15"/>
</dbReference>
<feature type="compositionally biased region" description="Polar residues" evidence="2">
    <location>
        <begin position="958"/>
        <end position="972"/>
    </location>
</feature>
<dbReference type="Gramene" id="Manes.15G042200.2.v8.1">
    <property type="protein sequence ID" value="Manes.15G042200.2.v8.1.CDS"/>
    <property type="gene ID" value="Manes.15G042200.v8.1"/>
</dbReference>
<dbReference type="AlphaFoldDB" id="A0A2C9UCM6"/>
<feature type="region of interest" description="Disordered" evidence="2">
    <location>
        <begin position="366"/>
        <end position="488"/>
    </location>
</feature>
<keyword evidence="1" id="KW-0175">Coiled coil</keyword>
<name>A0A2C9UCM6_MANES</name>
<dbReference type="PANTHER" id="PTHR31008:SF2">
    <property type="entry name" value="COP1-INTERACTING PROTEIN-LIKE PROTEIN"/>
    <property type="match status" value="1"/>
</dbReference>
<keyword evidence="4" id="KW-1185">Reference proteome</keyword>
<feature type="compositionally biased region" description="Polar residues" evidence="2">
    <location>
        <begin position="366"/>
        <end position="378"/>
    </location>
</feature>
<dbReference type="Gramene" id="Manes.15G042200.7.v8.1">
    <property type="protein sequence ID" value="Manes.15G042200.7.v8.1.CDS"/>
    <property type="gene ID" value="Manes.15G042200.v8.1"/>
</dbReference>
<reference evidence="4" key="1">
    <citation type="journal article" date="2016" name="Nat. Biotechnol.">
        <title>Sequencing wild and cultivated cassava and related species reveals extensive interspecific hybridization and genetic diversity.</title>
        <authorList>
            <person name="Bredeson J.V."/>
            <person name="Lyons J.B."/>
            <person name="Prochnik S.E."/>
            <person name="Wu G.A."/>
            <person name="Ha C.M."/>
            <person name="Edsinger-Gonzales E."/>
            <person name="Grimwood J."/>
            <person name="Schmutz J."/>
            <person name="Rabbi I.Y."/>
            <person name="Egesi C."/>
            <person name="Nauluvula P."/>
            <person name="Lebot V."/>
            <person name="Ndunguru J."/>
            <person name="Mkamilo G."/>
            <person name="Bart R.S."/>
            <person name="Setter T.L."/>
            <person name="Gleadow R.M."/>
            <person name="Kulakow P."/>
            <person name="Ferguson M.E."/>
            <person name="Rounsley S."/>
            <person name="Rokhsar D.S."/>
        </authorList>
    </citation>
    <scope>NUCLEOTIDE SEQUENCE [LARGE SCALE GENOMIC DNA]</scope>
    <source>
        <strain evidence="4">cv. AM560-2</strain>
    </source>
</reference>
<evidence type="ECO:0000256" key="1">
    <source>
        <dbReference type="SAM" id="Coils"/>
    </source>
</evidence>
<feature type="compositionally biased region" description="Basic and acidic residues" evidence="2">
    <location>
        <begin position="996"/>
        <end position="1007"/>
    </location>
</feature>
<feature type="compositionally biased region" description="Basic residues" evidence="2">
    <location>
        <begin position="397"/>
        <end position="406"/>
    </location>
</feature>
<dbReference type="STRING" id="3983.A0A2C9UCM6"/>
<proteinExistence type="predicted"/>
<feature type="region of interest" description="Disordered" evidence="2">
    <location>
        <begin position="566"/>
        <end position="589"/>
    </location>
</feature>
<feature type="compositionally biased region" description="Low complexity" evidence="2">
    <location>
        <begin position="424"/>
        <end position="435"/>
    </location>
</feature>
<accession>A0A2C9UCM6</accession>
<evidence type="ECO:0000313" key="3">
    <source>
        <dbReference type="EMBL" id="OAY28112.1"/>
    </source>
</evidence>
<comment type="caution">
    <text evidence="3">The sequence shown here is derived from an EMBL/GenBank/DDBJ whole genome shotgun (WGS) entry which is preliminary data.</text>
</comment>
<dbReference type="Gramene" id="Manes.15G042200.8.v8.1">
    <property type="protein sequence ID" value="Manes.15G042200.8.v8.1.CDS"/>
    <property type="gene ID" value="Manes.15G042200.v8.1"/>
</dbReference>
<feature type="compositionally biased region" description="Basic residues" evidence="2">
    <location>
        <begin position="451"/>
        <end position="464"/>
    </location>
</feature>
<evidence type="ECO:0000256" key="2">
    <source>
        <dbReference type="SAM" id="MobiDB-lite"/>
    </source>
</evidence>
<feature type="region of interest" description="Disordered" evidence="2">
    <location>
        <begin position="269"/>
        <end position="305"/>
    </location>
</feature>
<dbReference type="EMBL" id="CM004401">
    <property type="protein sequence ID" value="OAY28112.1"/>
    <property type="molecule type" value="Genomic_DNA"/>
</dbReference>